<feature type="domain" description="HTH cro/C1-type" evidence="1">
    <location>
        <begin position="4"/>
        <end position="47"/>
    </location>
</feature>
<evidence type="ECO:0000313" key="2">
    <source>
        <dbReference type="EMBL" id="RQY96457.1"/>
    </source>
</evidence>
<dbReference type="SMART" id="SM00530">
    <property type="entry name" value="HTH_XRE"/>
    <property type="match status" value="1"/>
</dbReference>
<gene>
    <name evidence="2" type="ORF">DF017_07355</name>
</gene>
<reference evidence="2 3" key="1">
    <citation type="submission" date="2018-08" db="EMBL/GenBank/DDBJ databases">
        <title>Comparative analysis of Burkholderia isolates from Puerto Rico.</title>
        <authorList>
            <person name="Hall C."/>
            <person name="Sahl J."/>
            <person name="Wagner D."/>
        </authorList>
    </citation>
    <scope>NUCLEOTIDE SEQUENCE [LARGE SCALE GENOMIC DNA]</scope>
    <source>
        <strain evidence="2 3">Bp8966</strain>
    </source>
</reference>
<name>A0ABX9YTH5_9BURK</name>
<dbReference type="Proteomes" id="UP000281098">
    <property type="component" value="Unassembled WGS sequence"/>
</dbReference>
<comment type="caution">
    <text evidence="2">The sequence shown here is derived from an EMBL/GenBank/DDBJ whole genome shotgun (WGS) entry which is preliminary data.</text>
</comment>
<accession>A0ABX9YTH5</accession>
<proteinExistence type="predicted"/>
<organism evidence="2 3">
    <name type="scientific">Burkholderia stagnalis</name>
    <dbReference type="NCBI Taxonomy" id="1503054"/>
    <lineage>
        <taxon>Bacteria</taxon>
        <taxon>Pseudomonadati</taxon>
        <taxon>Pseudomonadota</taxon>
        <taxon>Betaproteobacteria</taxon>
        <taxon>Burkholderiales</taxon>
        <taxon>Burkholderiaceae</taxon>
        <taxon>Burkholderia</taxon>
        <taxon>Burkholderia cepacia complex</taxon>
    </lineage>
</organism>
<dbReference type="CDD" id="cd00093">
    <property type="entry name" value="HTH_XRE"/>
    <property type="match status" value="1"/>
</dbReference>
<evidence type="ECO:0000313" key="3">
    <source>
        <dbReference type="Proteomes" id="UP000281098"/>
    </source>
</evidence>
<dbReference type="RefSeq" id="WP_124492485.1">
    <property type="nucleotide sequence ID" value="NZ_QTOI01000005.1"/>
</dbReference>
<dbReference type="Pfam" id="PF01381">
    <property type="entry name" value="HTH_3"/>
    <property type="match status" value="1"/>
</dbReference>
<dbReference type="PROSITE" id="PS50943">
    <property type="entry name" value="HTH_CROC1"/>
    <property type="match status" value="1"/>
</dbReference>
<dbReference type="SUPFAM" id="SSF47413">
    <property type="entry name" value="lambda repressor-like DNA-binding domains"/>
    <property type="match status" value="1"/>
</dbReference>
<dbReference type="InterPro" id="IPR001387">
    <property type="entry name" value="Cro/C1-type_HTH"/>
</dbReference>
<protein>
    <submittedName>
        <fullName evidence="2">XRE family transcriptional regulator</fullName>
    </submittedName>
</protein>
<keyword evidence="3" id="KW-1185">Reference proteome</keyword>
<dbReference type="Gene3D" id="1.10.260.40">
    <property type="entry name" value="lambda repressor-like DNA-binding domains"/>
    <property type="match status" value="1"/>
</dbReference>
<sequence length="79" mass="8598">MNNVRSLRLALRLSQAELAKNIGITQSALSHYENGACDPLVATARKLISYAATKGVVWRLEDVYSAPDRPSSDSHLTGQ</sequence>
<evidence type="ECO:0000259" key="1">
    <source>
        <dbReference type="PROSITE" id="PS50943"/>
    </source>
</evidence>
<dbReference type="InterPro" id="IPR010982">
    <property type="entry name" value="Lambda_DNA-bd_dom_sf"/>
</dbReference>
<dbReference type="EMBL" id="QTPM01000006">
    <property type="protein sequence ID" value="RQY96457.1"/>
    <property type="molecule type" value="Genomic_DNA"/>
</dbReference>